<dbReference type="AlphaFoldDB" id="A0A6J4H3H6"/>
<keyword evidence="2" id="KW-0378">Hydrolase</keyword>
<proteinExistence type="predicted"/>
<gene>
    <name evidence="2" type="ORF">AVDCRST_MAG57-80</name>
</gene>
<evidence type="ECO:0000313" key="2">
    <source>
        <dbReference type="EMBL" id="CAA9211507.1"/>
    </source>
</evidence>
<feature type="non-terminal residue" evidence="2">
    <location>
        <position position="1"/>
    </location>
</feature>
<sequence>DGDPAHGTGSRAPRRGHPGARRGPCTAPSLAVAQPRRRLQDLPAALPLPHDRPAARAQEPRRRPRHAGALGPRTALRPPAGPAHRRGGPGAAGAGLGGPAGRARRRRAVRHGPGRRRRDRRERPRVGGGVAGVGREAGREVLHAGGPDPHPARRPRGAGRGHAARRAAAARLRRPAGRGAQRRTAGRGLQDRSGAARGLRGQGAVPDEVLRAGAVAHPRRGGRPAQAPVPQGRRRADLHARRGRADPLRAHPAGDLGRDRARSGHRRLPGEQDPALWVVRPPGPLPSLGWYSPALPRGSGGGRRLADASPGGRPRL</sequence>
<feature type="non-terminal residue" evidence="2">
    <location>
        <position position="316"/>
    </location>
</feature>
<keyword evidence="2" id="KW-0540">Nuclease</keyword>
<keyword evidence="2" id="KW-0269">Exonuclease</keyword>
<feature type="compositionally biased region" description="Basic and acidic residues" evidence="1">
    <location>
        <begin position="234"/>
        <end position="249"/>
    </location>
</feature>
<feature type="compositionally biased region" description="Basic residues" evidence="1">
    <location>
        <begin position="102"/>
        <end position="120"/>
    </location>
</feature>
<name>A0A6J4H3H6_9ACTN</name>
<feature type="region of interest" description="Disordered" evidence="1">
    <location>
        <begin position="1"/>
        <end position="316"/>
    </location>
</feature>
<accession>A0A6J4H3H6</accession>
<evidence type="ECO:0000256" key="1">
    <source>
        <dbReference type="SAM" id="MobiDB-lite"/>
    </source>
</evidence>
<feature type="compositionally biased region" description="Basic residues" evidence="1">
    <location>
        <begin position="152"/>
        <end position="165"/>
    </location>
</feature>
<feature type="compositionally biased region" description="Basic residues" evidence="1">
    <location>
        <begin position="171"/>
        <end position="185"/>
    </location>
</feature>
<reference evidence="2" key="1">
    <citation type="submission" date="2020-02" db="EMBL/GenBank/DDBJ databases">
        <authorList>
            <person name="Meier V. D."/>
        </authorList>
    </citation>
    <scope>NUCLEOTIDE SEQUENCE</scope>
    <source>
        <strain evidence="2">AVDCRST_MAG57</strain>
    </source>
</reference>
<feature type="compositionally biased region" description="Gly residues" evidence="1">
    <location>
        <begin position="88"/>
        <end position="100"/>
    </location>
</feature>
<dbReference type="GO" id="GO:0004527">
    <property type="term" value="F:exonuclease activity"/>
    <property type="evidence" value="ECO:0007669"/>
    <property type="project" value="UniProtKB-KW"/>
</dbReference>
<protein>
    <submittedName>
        <fullName evidence="2">RecB family exonuclease</fullName>
    </submittedName>
</protein>
<dbReference type="EMBL" id="CADCTI010000010">
    <property type="protein sequence ID" value="CAA9211507.1"/>
    <property type="molecule type" value="Genomic_DNA"/>
</dbReference>
<feature type="compositionally biased region" description="Basic and acidic residues" evidence="1">
    <location>
        <begin position="49"/>
        <end position="61"/>
    </location>
</feature>
<organism evidence="2">
    <name type="scientific">uncultured Blastococcus sp</name>
    <dbReference type="NCBI Taxonomy" id="217144"/>
    <lineage>
        <taxon>Bacteria</taxon>
        <taxon>Bacillati</taxon>
        <taxon>Actinomycetota</taxon>
        <taxon>Actinomycetes</taxon>
        <taxon>Geodermatophilales</taxon>
        <taxon>Geodermatophilaceae</taxon>
        <taxon>Blastococcus</taxon>
        <taxon>environmental samples</taxon>
    </lineage>
</organism>